<name>A0A1F6DGB6_9BACT</name>
<dbReference type="EMBL" id="MFLD01000015">
    <property type="protein sequence ID" value="OGG60468.1"/>
    <property type="molecule type" value="Genomic_DNA"/>
</dbReference>
<proteinExistence type="predicted"/>
<dbReference type="Proteomes" id="UP000178042">
    <property type="component" value="Unassembled WGS sequence"/>
</dbReference>
<dbReference type="PANTHER" id="PTHR43411">
    <property type="entry name" value="ADENYLOSUCCINATE LYASE"/>
    <property type="match status" value="1"/>
</dbReference>
<dbReference type="GO" id="GO:0004018">
    <property type="term" value="F:N6-(1,2-dicarboxyethyl)AMP AMP-lyase (fumarate-forming) activity"/>
    <property type="evidence" value="ECO:0007669"/>
    <property type="project" value="InterPro"/>
</dbReference>
<dbReference type="Pfam" id="PF08328">
    <property type="entry name" value="ASL_C"/>
    <property type="match status" value="1"/>
</dbReference>
<dbReference type="Gene3D" id="1.10.275.10">
    <property type="entry name" value="Fumarase/aspartase (N-terminal domain)"/>
    <property type="match status" value="1"/>
</dbReference>
<comment type="pathway">
    <text evidence="2">Purine metabolism; AMP biosynthesis via de novo pathway; AMP from IMP: step 2/2.</text>
</comment>
<dbReference type="Gene3D" id="1.10.40.30">
    <property type="entry name" value="Fumarase/aspartase (C-terminal domain)"/>
    <property type="match status" value="1"/>
</dbReference>
<evidence type="ECO:0000256" key="2">
    <source>
        <dbReference type="ARBA" id="ARBA00004734"/>
    </source>
</evidence>
<organism evidence="7 8">
    <name type="scientific">Candidatus Kaiserbacteria bacterium RIFCSPHIGHO2_02_FULL_49_16</name>
    <dbReference type="NCBI Taxonomy" id="1798490"/>
    <lineage>
        <taxon>Bacteria</taxon>
        <taxon>Candidatus Kaiseribacteriota</taxon>
    </lineage>
</organism>
<dbReference type="InterPro" id="IPR024083">
    <property type="entry name" value="Fumarase/histidase_N"/>
</dbReference>
<dbReference type="PROSITE" id="PS00163">
    <property type="entry name" value="FUMARATE_LYASES"/>
    <property type="match status" value="1"/>
</dbReference>
<dbReference type="SUPFAM" id="SSF48557">
    <property type="entry name" value="L-aspartase-like"/>
    <property type="match status" value="1"/>
</dbReference>
<dbReference type="PANTHER" id="PTHR43411:SF1">
    <property type="entry name" value="ADENYLOSUCCINATE LYASE"/>
    <property type="match status" value="1"/>
</dbReference>
<evidence type="ECO:0000313" key="8">
    <source>
        <dbReference type="Proteomes" id="UP000178042"/>
    </source>
</evidence>
<comment type="function">
    <text evidence="4">Catalyzes two reactions in de novo purine nucleotide biosynthesis. Catalyzes the breakdown of 5-aminoimidazole- (N-succinylocarboxamide) ribotide (SAICAR or 2-[5-amino-1-(5-phospho-beta-D-ribosyl)imidazole-4-carboxamido]succinate) to 5-aminoimidazole-4-carboxamide ribotide (AICAR or 5-amino-1-(5-phospho-beta-D-ribosyl)imidazole-4-carboxamide) and fumarate, and of adenylosuccinate (ADS or N(6)-(1,2-dicarboxyethyl)-AMP) to adenosine monophosphate (AMP) and fumarate.</text>
</comment>
<dbReference type="InterPro" id="IPR020557">
    <property type="entry name" value="Fumarate_lyase_CS"/>
</dbReference>
<gene>
    <name evidence="7" type="ORF">A3C86_01205</name>
</gene>
<accession>A0A1F6DGB6</accession>
<dbReference type="NCBIfam" id="NF006764">
    <property type="entry name" value="PRK09285.1"/>
    <property type="match status" value="1"/>
</dbReference>
<dbReference type="InterPro" id="IPR000362">
    <property type="entry name" value="Fumarate_lyase_fam"/>
</dbReference>
<dbReference type="InterPro" id="IPR047136">
    <property type="entry name" value="PurB_bact"/>
</dbReference>
<feature type="domain" description="Fumarate lyase N-terminal" evidence="5">
    <location>
        <begin position="101"/>
        <end position="328"/>
    </location>
</feature>
<sequence length="472" mass="53045">MPFEPLTAINSVDGRYRNLLEQFAERFSEFALIRARIKVECEYLLALAEEKELGIRKLTGEEKKLLSDLWRISIEDARVVKQIEKEGLPAQAGYEGIPATNHDVKAIEYYIKGKLAKTSLADISEFVHFALTSEDTDNIAYALLLGDVLDLELIPAIEDVRKYLAGLAEKYAATPMLARTHGQPASPTTFGKEMGVFEARITRQLEQLRERTVLVKFGGATGNFNAHVVAVPDIDWQEFAQKFIDELNKGHKIKIELNTVTTQIEPHDTYAELFDNLRRINTILIGFSQDMWRYISDGWITQKPKAGEVGSSTMPHKVNPIDFENAEGNFGVANALFEHFSRKLPISRLQRDLSDSTVKRSFGTAFAHSLIGYKSLLRGLGKISVNESAMLEDLQAHPEVIAEAIQTVLRREGVDIPYEKLKELTRGREVTLADFARFIDGLSVSEKVKNHLKSLRPENYIGLAKKIAKGRG</sequence>
<reference evidence="7 8" key="1">
    <citation type="journal article" date="2016" name="Nat. Commun.">
        <title>Thousands of microbial genomes shed light on interconnected biogeochemical processes in an aquifer system.</title>
        <authorList>
            <person name="Anantharaman K."/>
            <person name="Brown C.T."/>
            <person name="Hug L.A."/>
            <person name="Sharon I."/>
            <person name="Castelle C.J."/>
            <person name="Probst A.J."/>
            <person name="Thomas B.C."/>
            <person name="Singh A."/>
            <person name="Wilkins M.J."/>
            <person name="Karaoz U."/>
            <person name="Brodie E.L."/>
            <person name="Williams K.H."/>
            <person name="Hubbard S.S."/>
            <person name="Banfield J.F."/>
        </authorList>
    </citation>
    <scope>NUCLEOTIDE SEQUENCE [LARGE SCALE GENOMIC DNA]</scope>
</reference>
<evidence type="ECO:0000256" key="4">
    <source>
        <dbReference type="ARBA" id="ARBA00025012"/>
    </source>
</evidence>
<dbReference type="Pfam" id="PF00206">
    <property type="entry name" value="Lyase_1"/>
    <property type="match status" value="1"/>
</dbReference>
<dbReference type="Gene3D" id="1.20.200.10">
    <property type="entry name" value="Fumarase/aspartase (Central domain)"/>
    <property type="match status" value="1"/>
</dbReference>
<evidence type="ECO:0000256" key="1">
    <source>
        <dbReference type="ARBA" id="ARBA00004706"/>
    </source>
</evidence>
<dbReference type="GO" id="GO:0006188">
    <property type="term" value="P:IMP biosynthetic process"/>
    <property type="evidence" value="ECO:0007669"/>
    <property type="project" value="InterPro"/>
</dbReference>
<evidence type="ECO:0000259" key="6">
    <source>
        <dbReference type="Pfam" id="PF08328"/>
    </source>
</evidence>
<comment type="pathway">
    <text evidence="1">Purine metabolism; IMP biosynthesis via de novo pathway; 5-amino-1-(5-phospho-D-ribosyl)imidazole-4-carboxamide from 5-amino-1-(5-phospho-D-ribosyl)imidazole-4-carboxylate: step 2/2.</text>
</comment>
<comment type="caution">
    <text evidence="7">The sequence shown here is derived from an EMBL/GenBank/DDBJ whole genome shotgun (WGS) entry which is preliminary data.</text>
</comment>
<dbReference type="AlphaFoldDB" id="A0A1F6DGB6"/>
<dbReference type="InterPro" id="IPR022761">
    <property type="entry name" value="Fumarate_lyase_N"/>
</dbReference>
<dbReference type="InterPro" id="IPR013539">
    <property type="entry name" value="PurB_C"/>
</dbReference>
<evidence type="ECO:0000259" key="5">
    <source>
        <dbReference type="Pfam" id="PF00206"/>
    </source>
</evidence>
<dbReference type="PRINTS" id="PR00149">
    <property type="entry name" value="FUMRATELYASE"/>
</dbReference>
<evidence type="ECO:0000313" key="7">
    <source>
        <dbReference type="EMBL" id="OGG60468.1"/>
    </source>
</evidence>
<feature type="domain" description="Adenylosuccinate lyase PurB C-terminal" evidence="6">
    <location>
        <begin position="347"/>
        <end position="461"/>
    </location>
</feature>
<protein>
    <submittedName>
        <fullName evidence="7">Adenylosuccinate lyase</fullName>
    </submittedName>
</protein>
<keyword evidence="3" id="KW-0658">Purine biosynthesis</keyword>
<dbReference type="InterPro" id="IPR008948">
    <property type="entry name" value="L-Aspartase-like"/>
</dbReference>
<evidence type="ECO:0000256" key="3">
    <source>
        <dbReference type="ARBA" id="ARBA00022755"/>
    </source>
</evidence>
<keyword evidence="7" id="KW-0456">Lyase</keyword>